<accession>A0A231GT82</accession>
<sequence>MISFNGDIKIADNRVVRDAFADWLGTNNTSVKERMSGFELTYEDEGTYVFCYEATVPAGVNPFYLFEGSLECVESDSIEKLKALIRVCVGKDLECIIDYTPVDDEGDPVGEEVTISRMDIST</sequence>
<dbReference type="EMBL" id="NGAF01000059">
    <property type="protein sequence ID" value="OXR39829.1"/>
    <property type="molecule type" value="Genomic_DNA"/>
</dbReference>
<evidence type="ECO:0000313" key="2">
    <source>
        <dbReference type="Proteomes" id="UP000215506"/>
    </source>
</evidence>
<name>A0A231GT82_9NOCA</name>
<dbReference type="RefSeq" id="WP_143860602.1">
    <property type="nucleotide sequence ID" value="NZ_JAAXOR010000003.1"/>
</dbReference>
<proteinExistence type="predicted"/>
<evidence type="ECO:0000313" key="1">
    <source>
        <dbReference type="EMBL" id="OXR39829.1"/>
    </source>
</evidence>
<comment type="caution">
    <text evidence="1">The sequence shown here is derived from an EMBL/GenBank/DDBJ whole genome shotgun (WGS) entry which is preliminary data.</text>
</comment>
<organism evidence="1 2">
    <name type="scientific">Nocardia cerradoensis</name>
    <dbReference type="NCBI Taxonomy" id="85688"/>
    <lineage>
        <taxon>Bacteria</taxon>
        <taxon>Bacillati</taxon>
        <taxon>Actinomycetota</taxon>
        <taxon>Actinomycetes</taxon>
        <taxon>Mycobacteriales</taxon>
        <taxon>Nocardiaceae</taxon>
        <taxon>Nocardia</taxon>
    </lineage>
</organism>
<dbReference type="Proteomes" id="UP000215506">
    <property type="component" value="Unassembled WGS sequence"/>
</dbReference>
<dbReference type="AlphaFoldDB" id="A0A231GT82"/>
<protein>
    <submittedName>
        <fullName evidence="1">Uncharacterized protein</fullName>
    </submittedName>
</protein>
<keyword evidence="2" id="KW-1185">Reference proteome</keyword>
<gene>
    <name evidence="1" type="ORF">B7C42_08091</name>
</gene>
<reference evidence="1 2" key="1">
    <citation type="submission" date="2017-07" db="EMBL/GenBank/DDBJ databases">
        <title>First draft Genome Sequence of Nocardia cerradoensis isolated from human infection.</title>
        <authorList>
            <person name="Carrasco G."/>
        </authorList>
    </citation>
    <scope>NUCLEOTIDE SEQUENCE [LARGE SCALE GENOMIC DNA]</scope>
    <source>
        <strain evidence="1 2">CNM20130759</strain>
    </source>
</reference>